<dbReference type="PROSITE" id="PS51257">
    <property type="entry name" value="PROKAR_LIPOPROTEIN"/>
    <property type="match status" value="1"/>
</dbReference>
<sequence>MKSAFGSLRIVLFSCILSVQACVSTPPFPSFLQLQGEGKVAPSGSLKPEPRTFASEWEELMGNCPNKHNWDSDGMFQFKEVTDKILSLVEEKRWETVWQAEVPWCGFASILRLTAQIHPETYLRLFRYIYCFKEWPPEMQKKNGGAFDSYPKTVMSFTKKTLKVPKENLKSMSGADAVMIYALNGQTNMLLSPGRSFPQAISFSGSLITVLKTLLPKECKNAMTMSPSEVMRKLYAMPIVHPTEPNVGQSRKEFEGQPMILLSNAHHLDQRQYNDEFLNKHWARVTAIVRTGPEKWSASLWLHSVLHS</sequence>
<accession>A0A0G4GU69</accession>
<reference evidence="2" key="1">
    <citation type="submission" date="2014-11" db="EMBL/GenBank/DDBJ databases">
        <authorList>
            <person name="Otto D Thomas"/>
            <person name="Naeem Raeece"/>
        </authorList>
    </citation>
    <scope>NUCLEOTIDE SEQUENCE</scope>
</reference>
<dbReference type="EMBL" id="CDMZ01001546">
    <property type="protein sequence ID" value="CEM34169.1"/>
    <property type="molecule type" value="Genomic_DNA"/>
</dbReference>
<keyword evidence="1" id="KW-0732">Signal</keyword>
<feature type="signal peptide" evidence="1">
    <location>
        <begin position="1"/>
        <end position="21"/>
    </location>
</feature>
<evidence type="ECO:0000313" key="2">
    <source>
        <dbReference type="EMBL" id="CEM34169.1"/>
    </source>
</evidence>
<proteinExistence type="predicted"/>
<name>A0A0G4GU69_9ALVE</name>
<evidence type="ECO:0000256" key="1">
    <source>
        <dbReference type="SAM" id="SignalP"/>
    </source>
</evidence>
<dbReference type="VEuPathDB" id="CryptoDB:Cvel_5199"/>
<gene>
    <name evidence="2" type="ORF">Cvel_5199</name>
</gene>
<organism evidence="2">
    <name type="scientific">Chromera velia CCMP2878</name>
    <dbReference type="NCBI Taxonomy" id="1169474"/>
    <lineage>
        <taxon>Eukaryota</taxon>
        <taxon>Sar</taxon>
        <taxon>Alveolata</taxon>
        <taxon>Colpodellida</taxon>
        <taxon>Chromeraceae</taxon>
        <taxon>Chromera</taxon>
    </lineage>
</organism>
<feature type="chain" id="PRO_5005190496" evidence="1">
    <location>
        <begin position="22"/>
        <end position="308"/>
    </location>
</feature>
<protein>
    <submittedName>
        <fullName evidence="2">Uncharacterized protein</fullName>
    </submittedName>
</protein>
<dbReference type="AlphaFoldDB" id="A0A0G4GU69"/>